<accession>Q0AZ82</accession>
<keyword evidence="2" id="KW-1185">Reference proteome</keyword>
<organism evidence="1 2">
    <name type="scientific">Syntrophomonas wolfei subsp. wolfei (strain DSM 2245B / Goettingen)</name>
    <dbReference type="NCBI Taxonomy" id="335541"/>
    <lineage>
        <taxon>Bacteria</taxon>
        <taxon>Bacillati</taxon>
        <taxon>Bacillota</taxon>
        <taxon>Clostridia</taxon>
        <taxon>Eubacteriales</taxon>
        <taxon>Syntrophomonadaceae</taxon>
        <taxon>Syntrophomonas</taxon>
    </lineage>
</organism>
<sequence>MLNKRLLTVSDSVIRGEAAADIGADHGLLALFLLEKGIVPWVIASEVKEGPFERLRQAVEKSTFYERIELRLGNGLEVLQPGEVATVIVAGMGGDNIAEILSRKWSHSASYRKFIFQPMSKTEVLRRELSQQGWPILEEKLLEEQQRIYLILSSCPGDIPYELTPLELDLGPIILRCDNPLKKRFLVDSLRKYRRVYQGLLQSKGIIQANSLEEYEKKIKTLEEIIHAS</sequence>
<dbReference type="STRING" id="335541.Swol_0645"/>
<dbReference type="HOGENOM" id="CLU_071037_1_0_9"/>
<dbReference type="KEGG" id="swo:Swol_0645"/>
<dbReference type="EMBL" id="CP000448">
    <property type="protein sequence ID" value="ABI67972.1"/>
    <property type="molecule type" value="Genomic_DNA"/>
</dbReference>
<evidence type="ECO:0000313" key="2">
    <source>
        <dbReference type="Proteomes" id="UP000001968"/>
    </source>
</evidence>
<dbReference type="GO" id="GO:0160105">
    <property type="term" value="F:tRNA (adenine(22)-N1)-methyltransferase activity"/>
    <property type="evidence" value="ECO:0007669"/>
    <property type="project" value="InterPro"/>
</dbReference>
<dbReference type="eggNOG" id="COG2384">
    <property type="taxonomic scope" value="Bacteria"/>
</dbReference>
<dbReference type="Gene3D" id="3.40.50.150">
    <property type="entry name" value="Vaccinia Virus protein VP39"/>
    <property type="match status" value="1"/>
</dbReference>
<gene>
    <name evidence="1" type="ordered locus">Swol_0645</name>
</gene>
<evidence type="ECO:0000313" key="1">
    <source>
        <dbReference type="EMBL" id="ABI67972.1"/>
    </source>
</evidence>
<proteinExistence type="predicted"/>
<name>Q0AZ82_SYNWW</name>
<dbReference type="Proteomes" id="UP000001968">
    <property type="component" value="Chromosome"/>
</dbReference>
<dbReference type="RefSeq" id="WP_011640077.1">
    <property type="nucleotide sequence ID" value="NC_008346.1"/>
</dbReference>
<dbReference type="AlphaFoldDB" id="Q0AZ82"/>
<protein>
    <recommendedName>
        <fullName evidence="3">SAM-dependent methyltransferase</fullName>
    </recommendedName>
</protein>
<dbReference type="SUPFAM" id="SSF53335">
    <property type="entry name" value="S-adenosyl-L-methionine-dependent methyltransferases"/>
    <property type="match status" value="1"/>
</dbReference>
<dbReference type="PANTHER" id="PTHR38451">
    <property type="entry name" value="TRNA (ADENINE(22)-N(1))-METHYLTRANSFERASE"/>
    <property type="match status" value="1"/>
</dbReference>
<evidence type="ECO:0008006" key="3">
    <source>
        <dbReference type="Google" id="ProtNLM"/>
    </source>
</evidence>
<reference evidence="2" key="1">
    <citation type="journal article" date="2010" name="Environ. Microbiol.">
        <title>The genome of Syntrophomonas wolfei: new insights into syntrophic metabolism and biohydrogen production.</title>
        <authorList>
            <person name="Sieber J.R."/>
            <person name="Sims D.R."/>
            <person name="Han C."/>
            <person name="Kim E."/>
            <person name="Lykidis A."/>
            <person name="Lapidus A.L."/>
            <person name="McDonnald E."/>
            <person name="Rohlin L."/>
            <person name="Culley D.E."/>
            <person name="Gunsalus R."/>
            <person name="McInerney M.J."/>
        </authorList>
    </citation>
    <scope>NUCLEOTIDE SEQUENCE [LARGE SCALE GENOMIC DNA]</scope>
    <source>
        <strain evidence="2">DSM 2245B / Goettingen</strain>
    </source>
</reference>
<dbReference type="PANTHER" id="PTHR38451:SF1">
    <property type="entry name" value="TRNA (ADENINE(22)-N(1))-METHYLTRANSFERASE"/>
    <property type="match status" value="1"/>
</dbReference>
<dbReference type="Pfam" id="PF12847">
    <property type="entry name" value="Methyltransf_18"/>
    <property type="match status" value="1"/>
</dbReference>
<dbReference type="InterPro" id="IPR029063">
    <property type="entry name" value="SAM-dependent_MTases_sf"/>
</dbReference>
<dbReference type="PIRSF" id="PIRSF018637">
    <property type="entry name" value="TrmK"/>
    <property type="match status" value="1"/>
</dbReference>
<dbReference type="InterPro" id="IPR006901">
    <property type="entry name" value="TrmK"/>
</dbReference>